<gene>
    <name evidence="1" type="ORF">DPM19_08320</name>
</gene>
<dbReference type="OrthoDB" id="882224at2"/>
<name>A0A365HAA0_9ACTN</name>
<dbReference type="Pfam" id="PF11528">
    <property type="entry name" value="DUF3224"/>
    <property type="match status" value="1"/>
</dbReference>
<evidence type="ECO:0000313" key="1">
    <source>
        <dbReference type="EMBL" id="RAY16011.1"/>
    </source>
</evidence>
<accession>A0A365HAA0</accession>
<dbReference type="AlphaFoldDB" id="A0A365HAA0"/>
<keyword evidence="2" id="KW-1185">Reference proteome</keyword>
<organism evidence="1 2">
    <name type="scientific">Actinomadura craniellae</name>
    <dbReference type="NCBI Taxonomy" id="2231787"/>
    <lineage>
        <taxon>Bacteria</taxon>
        <taxon>Bacillati</taxon>
        <taxon>Actinomycetota</taxon>
        <taxon>Actinomycetes</taxon>
        <taxon>Streptosporangiales</taxon>
        <taxon>Thermomonosporaceae</taxon>
        <taxon>Actinomadura</taxon>
    </lineage>
</organism>
<reference evidence="1 2" key="1">
    <citation type="submission" date="2018-06" db="EMBL/GenBank/DDBJ databases">
        <title>Actinomadura craniellae sp. nov. isolated from marine sponge Craniella sp.</title>
        <authorList>
            <person name="Li L."/>
            <person name="Xu Q.H."/>
            <person name="Lin H.W."/>
            <person name="Lu Y.H."/>
        </authorList>
    </citation>
    <scope>NUCLEOTIDE SEQUENCE [LARGE SCALE GENOMIC DNA]</scope>
    <source>
        <strain evidence="1 2">LHW63021</strain>
    </source>
</reference>
<dbReference type="Proteomes" id="UP000251891">
    <property type="component" value="Unassembled WGS sequence"/>
</dbReference>
<dbReference type="Gene3D" id="2.40.350.10">
    <property type="entry name" value="SO1590-like"/>
    <property type="match status" value="1"/>
</dbReference>
<sequence length="135" mass="14329">MGRMSEKASGTFDIDVWDSKDPYDDRDGVTLTPVQVEKTFKGDLVGTSVAHLQTVTTPAGPVAYVGVERVEGTLNGRKGSFVLRHQAADGPEGPWLTWVIVPTSGTGELAGIRGEGQIQVGPDGAHSFTLDYDLA</sequence>
<dbReference type="InterPro" id="IPR023159">
    <property type="entry name" value="SO1590-like_sf"/>
</dbReference>
<protein>
    <submittedName>
        <fullName evidence="1">DUF3224 domain-containing protein</fullName>
    </submittedName>
</protein>
<comment type="caution">
    <text evidence="1">The sequence shown here is derived from an EMBL/GenBank/DDBJ whole genome shotgun (WGS) entry which is preliminary data.</text>
</comment>
<proteinExistence type="predicted"/>
<dbReference type="SUPFAM" id="SSF159238">
    <property type="entry name" value="SO1590-like"/>
    <property type="match status" value="1"/>
</dbReference>
<dbReference type="InterPro" id="IPR021607">
    <property type="entry name" value="DUF3224"/>
</dbReference>
<evidence type="ECO:0000313" key="2">
    <source>
        <dbReference type="Proteomes" id="UP000251891"/>
    </source>
</evidence>
<dbReference type="EMBL" id="QLYX01000003">
    <property type="protein sequence ID" value="RAY16011.1"/>
    <property type="molecule type" value="Genomic_DNA"/>
</dbReference>